<organism evidence="2 3">
    <name type="scientific">Granulosicoccus antarcticus IMCC3135</name>
    <dbReference type="NCBI Taxonomy" id="1192854"/>
    <lineage>
        <taxon>Bacteria</taxon>
        <taxon>Pseudomonadati</taxon>
        <taxon>Pseudomonadota</taxon>
        <taxon>Gammaproteobacteria</taxon>
        <taxon>Chromatiales</taxon>
        <taxon>Granulosicoccaceae</taxon>
        <taxon>Granulosicoccus</taxon>
    </lineage>
</organism>
<dbReference type="EMBL" id="CP018632">
    <property type="protein sequence ID" value="ASJ75075.1"/>
    <property type="molecule type" value="Genomic_DNA"/>
</dbReference>
<name>A0A2Z2NX88_9GAMM</name>
<dbReference type="RefSeq" id="WP_088920032.1">
    <property type="nucleotide sequence ID" value="NZ_CP018632.1"/>
</dbReference>
<keyword evidence="1" id="KW-1133">Transmembrane helix</keyword>
<evidence type="ECO:0000313" key="3">
    <source>
        <dbReference type="Proteomes" id="UP000250079"/>
    </source>
</evidence>
<dbReference type="KEGG" id="gai:IMCC3135_25060"/>
<dbReference type="Pfam" id="PF09838">
    <property type="entry name" value="DUF2065"/>
    <property type="match status" value="1"/>
</dbReference>
<dbReference type="PANTHER" id="PTHR38602">
    <property type="entry name" value="INNER MEMBRANE PROTEIN-RELATED"/>
    <property type="match status" value="1"/>
</dbReference>
<dbReference type="PANTHER" id="PTHR38602:SF1">
    <property type="entry name" value="INNER MEMBRANE PROTEIN"/>
    <property type="match status" value="1"/>
</dbReference>
<evidence type="ECO:0000256" key="1">
    <source>
        <dbReference type="SAM" id="Phobius"/>
    </source>
</evidence>
<dbReference type="OrthoDB" id="9182237at2"/>
<dbReference type="InterPro" id="IPR019201">
    <property type="entry name" value="DUF2065"/>
</dbReference>
<dbReference type="Proteomes" id="UP000250079">
    <property type="component" value="Chromosome"/>
</dbReference>
<sequence>MLVEILTAISLVLVLEGLLPFLNPNGYKNTIRLMLEMPESRMRIVGLCSMIAGVVLLTLVR</sequence>
<evidence type="ECO:0008006" key="4">
    <source>
        <dbReference type="Google" id="ProtNLM"/>
    </source>
</evidence>
<protein>
    <recommendedName>
        <fullName evidence="4">Inner membrane protein YjeT</fullName>
    </recommendedName>
</protein>
<feature type="transmembrane region" description="Helical" evidence="1">
    <location>
        <begin position="44"/>
        <end position="60"/>
    </location>
</feature>
<dbReference type="AlphaFoldDB" id="A0A2Z2NX88"/>
<keyword evidence="1" id="KW-0472">Membrane</keyword>
<keyword evidence="1" id="KW-0812">Transmembrane</keyword>
<keyword evidence="3" id="KW-1185">Reference proteome</keyword>
<proteinExistence type="predicted"/>
<accession>A0A2Z2NX88</accession>
<feature type="transmembrane region" description="Helical" evidence="1">
    <location>
        <begin position="6"/>
        <end position="23"/>
    </location>
</feature>
<reference evidence="2 3" key="1">
    <citation type="submission" date="2016-12" db="EMBL/GenBank/DDBJ databases">
        <authorList>
            <person name="Song W.-J."/>
            <person name="Kurnit D.M."/>
        </authorList>
    </citation>
    <scope>NUCLEOTIDE SEQUENCE [LARGE SCALE GENOMIC DNA]</scope>
    <source>
        <strain evidence="2 3">IMCC3135</strain>
    </source>
</reference>
<gene>
    <name evidence="2" type="ORF">IMCC3135_25060</name>
</gene>
<evidence type="ECO:0000313" key="2">
    <source>
        <dbReference type="EMBL" id="ASJ75075.1"/>
    </source>
</evidence>